<dbReference type="UniPathway" id="UPA00028">
    <property type="reaction ID" value="UER00004"/>
</dbReference>
<dbReference type="SUPFAM" id="SSF48179">
    <property type="entry name" value="6-phosphogluconate dehydrogenase C-terminal domain-like"/>
    <property type="match status" value="1"/>
</dbReference>
<dbReference type="InterPro" id="IPR013332">
    <property type="entry name" value="KPR_N"/>
</dbReference>
<dbReference type="InterPro" id="IPR008927">
    <property type="entry name" value="6-PGluconate_DH-like_C_sf"/>
</dbReference>
<dbReference type="Gene3D" id="3.40.50.720">
    <property type="entry name" value="NAD(P)-binding Rossmann-like Domain"/>
    <property type="match status" value="1"/>
</dbReference>
<dbReference type="Pfam" id="PF08546">
    <property type="entry name" value="ApbA_C"/>
    <property type="match status" value="1"/>
</dbReference>
<evidence type="ECO:0000256" key="6">
    <source>
        <dbReference type="ARBA" id="ARBA00048793"/>
    </source>
</evidence>
<evidence type="ECO:0000313" key="9">
    <source>
        <dbReference type="EMBL" id="QCI64437.1"/>
    </source>
</evidence>
<organism evidence="9 10">
    <name type="scientific">Phreatobacter stygius</name>
    <dbReference type="NCBI Taxonomy" id="1940610"/>
    <lineage>
        <taxon>Bacteria</taxon>
        <taxon>Pseudomonadati</taxon>
        <taxon>Pseudomonadota</taxon>
        <taxon>Alphaproteobacteria</taxon>
        <taxon>Hyphomicrobiales</taxon>
        <taxon>Phreatobacteraceae</taxon>
        <taxon>Phreatobacter</taxon>
    </lineage>
</organism>
<evidence type="ECO:0000259" key="7">
    <source>
        <dbReference type="Pfam" id="PF02558"/>
    </source>
</evidence>
<dbReference type="EC" id="1.1.1.169" evidence="2"/>
<evidence type="ECO:0000256" key="4">
    <source>
        <dbReference type="ARBA" id="ARBA00022655"/>
    </source>
</evidence>
<dbReference type="GO" id="GO:0008677">
    <property type="term" value="F:2-dehydropantoate 2-reductase activity"/>
    <property type="evidence" value="ECO:0007669"/>
    <property type="project" value="UniProtKB-EC"/>
</dbReference>
<dbReference type="SUPFAM" id="SSF51735">
    <property type="entry name" value="NAD(P)-binding Rossmann-fold domains"/>
    <property type="match status" value="1"/>
</dbReference>
<sequence length="326" mass="34383">MKVCVYGAGAIGGHLAARLIAKGDAEVSVVARGAHLAAISENGLFLETEGKVIGGKPFAATDDPSKLPPQDLVVLSLKAPSLPAVARPLKKLLAPSAAALFFNNGIPWWWRYGIDDGGSLPLLDPDGLLWRELGPECVLGGVVYSSNALKQPGVVTHFGANKWIMGEPTGDRSPRAEAAAELFEAAGLSAPVSEDIRRDMWEKLFRNVAGNPLSAITRVPTADWPRAPGIGEVGRGMIKETVEVARALGWDFADSVDAEAIVNPAPGRAGGRSSMLQDVEMGRPMEVEAIVGQVQAFAREAGVATPTIDVILPLLRGLDAAIQHKR</sequence>
<dbReference type="OrthoDB" id="247668at2"/>
<dbReference type="GO" id="GO:0015940">
    <property type="term" value="P:pantothenate biosynthetic process"/>
    <property type="evidence" value="ECO:0007669"/>
    <property type="project" value="UniProtKB-UniPathway"/>
</dbReference>
<reference evidence="9 10" key="1">
    <citation type="submission" date="2019-04" db="EMBL/GenBank/DDBJ databases">
        <title>Phreatobacter aquaticus sp. nov.</title>
        <authorList>
            <person name="Choi A."/>
        </authorList>
    </citation>
    <scope>NUCLEOTIDE SEQUENCE [LARGE SCALE GENOMIC DNA]</scope>
    <source>
        <strain evidence="9 10">KCTC 52518</strain>
    </source>
</reference>
<dbReference type="FunFam" id="1.10.1040.10:FF:000017">
    <property type="entry name" value="2-dehydropantoate 2-reductase"/>
    <property type="match status" value="1"/>
</dbReference>
<proteinExistence type="predicted"/>
<dbReference type="Gene3D" id="1.10.1040.10">
    <property type="entry name" value="N-(1-d-carboxylethyl)-l-norvaline Dehydrogenase, domain 2"/>
    <property type="match status" value="1"/>
</dbReference>
<evidence type="ECO:0000256" key="5">
    <source>
        <dbReference type="ARBA" id="ARBA00032024"/>
    </source>
</evidence>
<dbReference type="Pfam" id="PF02558">
    <property type="entry name" value="ApbA"/>
    <property type="match status" value="1"/>
</dbReference>
<feature type="domain" description="Ketopantoate reductase C-terminal" evidence="8">
    <location>
        <begin position="195"/>
        <end position="318"/>
    </location>
</feature>
<dbReference type="PANTHER" id="PTHR21708:SF45">
    <property type="entry name" value="2-DEHYDROPANTOATE 2-REDUCTASE"/>
    <property type="match status" value="1"/>
</dbReference>
<protein>
    <recommendedName>
        <fullName evidence="3">2-dehydropantoate 2-reductase</fullName>
        <ecNumber evidence="2">1.1.1.169</ecNumber>
    </recommendedName>
    <alternativeName>
        <fullName evidence="5">Ketopantoate reductase</fullName>
    </alternativeName>
</protein>
<dbReference type="InterPro" id="IPR013328">
    <property type="entry name" value="6PGD_dom2"/>
</dbReference>
<keyword evidence="10" id="KW-1185">Reference proteome</keyword>
<dbReference type="GO" id="GO:0005737">
    <property type="term" value="C:cytoplasm"/>
    <property type="evidence" value="ECO:0007669"/>
    <property type="project" value="TreeGrafter"/>
</dbReference>
<evidence type="ECO:0000256" key="2">
    <source>
        <dbReference type="ARBA" id="ARBA00013014"/>
    </source>
</evidence>
<evidence type="ECO:0000256" key="1">
    <source>
        <dbReference type="ARBA" id="ARBA00004994"/>
    </source>
</evidence>
<name>A0A4D7B8Q9_9HYPH</name>
<comment type="catalytic activity">
    <reaction evidence="6">
        <text>(R)-pantoate + NADP(+) = 2-dehydropantoate + NADPH + H(+)</text>
        <dbReference type="Rhea" id="RHEA:16233"/>
        <dbReference type="ChEBI" id="CHEBI:11561"/>
        <dbReference type="ChEBI" id="CHEBI:15378"/>
        <dbReference type="ChEBI" id="CHEBI:15980"/>
        <dbReference type="ChEBI" id="CHEBI:57783"/>
        <dbReference type="ChEBI" id="CHEBI:58349"/>
        <dbReference type="EC" id="1.1.1.169"/>
    </reaction>
</comment>
<dbReference type="InterPro" id="IPR051402">
    <property type="entry name" value="KPR-Related"/>
</dbReference>
<evidence type="ECO:0000256" key="3">
    <source>
        <dbReference type="ARBA" id="ARBA00019465"/>
    </source>
</evidence>
<dbReference type="NCBIfam" id="NF005089">
    <property type="entry name" value="PRK06522.1-4"/>
    <property type="match status" value="1"/>
</dbReference>
<evidence type="ECO:0000259" key="8">
    <source>
        <dbReference type="Pfam" id="PF08546"/>
    </source>
</evidence>
<dbReference type="RefSeq" id="WP_136959891.1">
    <property type="nucleotide sequence ID" value="NZ_CP039690.1"/>
</dbReference>
<dbReference type="InterPro" id="IPR036291">
    <property type="entry name" value="NAD(P)-bd_dom_sf"/>
</dbReference>
<dbReference type="Proteomes" id="UP000298781">
    <property type="component" value="Chromosome"/>
</dbReference>
<keyword evidence="4" id="KW-0566">Pantothenate biosynthesis</keyword>
<dbReference type="KEGG" id="pstg:E8M01_09450"/>
<evidence type="ECO:0000313" key="10">
    <source>
        <dbReference type="Proteomes" id="UP000298781"/>
    </source>
</evidence>
<accession>A0A4D7B8Q9</accession>
<dbReference type="AlphaFoldDB" id="A0A4D7B8Q9"/>
<comment type="pathway">
    <text evidence="1">Cofactor biosynthesis; (R)-pantothenate biosynthesis; (R)-pantoate from 3-methyl-2-oxobutanoate: step 2/2.</text>
</comment>
<dbReference type="PANTHER" id="PTHR21708">
    <property type="entry name" value="PROBABLE 2-DEHYDROPANTOATE 2-REDUCTASE"/>
    <property type="match status" value="1"/>
</dbReference>
<dbReference type="InterPro" id="IPR013752">
    <property type="entry name" value="KPA_reductase"/>
</dbReference>
<dbReference type="EMBL" id="CP039690">
    <property type="protein sequence ID" value="QCI64437.1"/>
    <property type="molecule type" value="Genomic_DNA"/>
</dbReference>
<feature type="domain" description="Ketopantoate reductase N-terminal" evidence="7">
    <location>
        <begin position="3"/>
        <end position="167"/>
    </location>
</feature>
<gene>
    <name evidence="9" type="ORF">E8M01_09450</name>
</gene>